<dbReference type="InterPro" id="IPR001796">
    <property type="entry name" value="DHFR_dom"/>
</dbReference>
<dbReference type="PATRIC" id="fig|1357399.3.peg.1221"/>
<dbReference type="InterPro" id="IPR024072">
    <property type="entry name" value="DHFR-like_dom_sf"/>
</dbReference>
<dbReference type="InterPro" id="IPR050765">
    <property type="entry name" value="Riboflavin_Biosynth_HTPR"/>
</dbReference>
<gene>
    <name evidence="2" type="ORF">HMPREF2087_01165</name>
</gene>
<dbReference type="GO" id="GO:0046654">
    <property type="term" value="P:tetrahydrofolate biosynthetic process"/>
    <property type="evidence" value="ECO:0007669"/>
    <property type="project" value="InterPro"/>
</dbReference>
<evidence type="ECO:0000259" key="1">
    <source>
        <dbReference type="PROSITE" id="PS51330"/>
    </source>
</evidence>
<dbReference type="OrthoDB" id="2313602at2"/>
<dbReference type="SUPFAM" id="SSF53597">
    <property type="entry name" value="Dihydrofolate reductase-like"/>
    <property type="match status" value="1"/>
</dbReference>
<dbReference type="Gene3D" id="3.40.430.10">
    <property type="entry name" value="Dihydrofolate Reductase, subunit A"/>
    <property type="match status" value="1"/>
</dbReference>
<evidence type="ECO:0000313" key="2">
    <source>
        <dbReference type="EMBL" id="ETD26775.1"/>
    </source>
</evidence>
<dbReference type="EMBL" id="AZJJ01000002">
    <property type="protein sequence ID" value="ETD26775.1"/>
    <property type="molecule type" value="Genomic_DNA"/>
</dbReference>
<accession>V8CIB8</accession>
<dbReference type="AlphaFoldDB" id="V8CIB8"/>
<organism evidence="2 3">
    <name type="scientific">Helicobacter canis NCTC 12740</name>
    <dbReference type="NCBI Taxonomy" id="1357399"/>
    <lineage>
        <taxon>Bacteria</taxon>
        <taxon>Pseudomonadati</taxon>
        <taxon>Campylobacterota</taxon>
        <taxon>Epsilonproteobacteria</taxon>
        <taxon>Campylobacterales</taxon>
        <taxon>Helicobacteraceae</taxon>
        <taxon>Helicobacter</taxon>
    </lineage>
</organism>
<name>V8CIB8_9HELI</name>
<dbReference type="PANTHER" id="PTHR38011">
    <property type="entry name" value="DIHYDROFOLATE REDUCTASE FAMILY PROTEIN (AFU_ORTHOLOGUE AFUA_8G06820)"/>
    <property type="match status" value="1"/>
</dbReference>
<dbReference type="Proteomes" id="UP000018688">
    <property type="component" value="Unassembled WGS sequence"/>
</dbReference>
<dbReference type="GO" id="GO:0004146">
    <property type="term" value="F:dihydrofolate reductase activity"/>
    <property type="evidence" value="ECO:0007669"/>
    <property type="project" value="InterPro"/>
</dbReference>
<comment type="caution">
    <text evidence="2">The sequence shown here is derived from an EMBL/GenBank/DDBJ whole genome shotgun (WGS) entry which is preliminary data.</text>
</comment>
<protein>
    <recommendedName>
        <fullName evidence="1">DHFR domain-containing protein</fullName>
    </recommendedName>
</protein>
<dbReference type="eggNOG" id="COG0262">
    <property type="taxonomic scope" value="Bacteria"/>
</dbReference>
<dbReference type="STRING" id="1357399.HMPREF2087_01165"/>
<dbReference type="Pfam" id="PF00186">
    <property type="entry name" value="DHFR_1"/>
    <property type="match status" value="1"/>
</dbReference>
<keyword evidence="3" id="KW-1185">Reference proteome</keyword>
<evidence type="ECO:0000313" key="3">
    <source>
        <dbReference type="Proteomes" id="UP000018688"/>
    </source>
</evidence>
<dbReference type="HOGENOM" id="CLU_043966_4_0_7"/>
<reference evidence="2 3" key="1">
    <citation type="submission" date="2013-10" db="EMBL/GenBank/DDBJ databases">
        <title>The Genome Sequence of Helicobacter canis NCTC 12740.</title>
        <authorList>
            <consortium name="The Broad Institute Genomics Platform"/>
            <person name="Earl A."/>
            <person name="Fox J.G."/>
            <person name="Shen Z."/>
            <person name="Young S.K."/>
            <person name="Zeng Q."/>
            <person name="Gargeya S."/>
            <person name="Fitzgerald M."/>
            <person name="Abouelleil A."/>
            <person name="Alvarado L."/>
            <person name="Chapman S.B."/>
            <person name="Gainer-Dewar J."/>
            <person name="Goldberg J."/>
            <person name="Griggs A."/>
            <person name="Gujja S."/>
            <person name="Hansen M."/>
            <person name="Howarth C."/>
            <person name="Imamovic A."/>
            <person name="Ireland A."/>
            <person name="Larimer J."/>
            <person name="McCowan C."/>
            <person name="Murphy C."/>
            <person name="Pearson M."/>
            <person name="Poon T.W."/>
            <person name="Priest M."/>
            <person name="Roberts A."/>
            <person name="Saif S."/>
            <person name="Shea T."/>
            <person name="Sykes S."/>
            <person name="Wortman J."/>
            <person name="Nusbaum C."/>
            <person name="Birren B."/>
        </authorList>
    </citation>
    <scope>NUCLEOTIDE SEQUENCE [LARGE SCALE GENOMIC DNA]</scope>
    <source>
        <strain evidence="2 3">NCTC 12740</strain>
    </source>
</reference>
<proteinExistence type="predicted"/>
<sequence>MALSLDGFIADSNGNIDFLAQVEQSSYEEFIARIGSIIMGAKTYAQMRELSPEWPYPKQQSYIITHKKLQTAHNIHAHNGEIHALITTLKAQSEGDIWICGGANIAKACLPYADMLWLSFIPVTLEKGIRLEFPALDLALSHTKAYGDVLDVVYNIKR</sequence>
<dbReference type="PANTHER" id="PTHR38011:SF11">
    <property type="entry name" value="2,5-DIAMINO-6-RIBOSYLAMINO-4(3H)-PYRIMIDINONE 5'-PHOSPHATE REDUCTASE"/>
    <property type="match status" value="1"/>
</dbReference>
<dbReference type="PROSITE" id="PS51330">
    <property type="entry name" value="DHFR_2"/>
    <property type="match status" value="1"/>
</dbReference>
<feature type="domain" description="DHFR" evidence="1">
    <location>
        <begin position="1"/>
        <end position="158"/>
    </location>
</feature>